<evidence type="ECO:0000313" key="3">
    <source>
        <dbReference type="Proteomes" id="UP000321723"/>
    </source>
</evidence>
<feature type="region of interest" description="Disordered" evidence="1">
    <location>
        <begin position="1"/>
        <end position="20"/>
    </location>
</feature>
<organism evidence="2 3">
    <name type="scientific">Cellulomonas hominis</name>
    <dbReference type="NCBI Taxonomy" id="156981"/>
    <lineage>
        <taxon>Bacteria</taxon>
        <taxon>Bacillati</taxon>
        <taxon>Actinomycetota</taxon>
        <taxon>Actinomycetes</taxon>
        <taxon>Micrococcales</taxon>
        <taxon>Cellulomonadaceae</taxon>
        <taxon>Cellulomonas</taxon>
    </lineage>
</organism>
<comment type="caution">
    <text evidence="2">The sequence shown here is derived from an EMBL/GenBank/DDBJ whole genome shotgun (WGS) entry which is preliminary data.</text>
</comment>
<name>A0A511FC83_9CELL</name>
<dbReference type="Proteomes" id="UP000321723">
    <property type="component" value="Unassembled WGS sequence"/>
</dbReference>
<evidence type="ECO:0008006" key="4">
    <source>
        <dbReference type="Google" id="ProtNLM"/>
    </source>
</evidence>
<gene>
    <name evidence="2" type="ORF">CHO01_19290</name>
</gene>
<keyword evidence="3" id="KW-1185">Reference proteome</keyword>
<dbReference type="Gene3D" id="1.10.287.950">
    <property type="entry name" value="Methyl-accepting chemotaxis protein"/>
    <property type="match status" value="1"/>
</dbReference>
<reference evidence="2 3" key="1">
    <citation type="submission" date="2019-07" db="EMBL/GenBank/DDBJ databases">
        <title>Whole genome shotgun sequence of Cellulomonas hominis NBRC 16055.</title>
        <authorList>
            <person name="Hosoyama A."/>
            <person name="Uohara A."/>
            <person name="Ohji S."/>
            <person name="Ichikawa N."/>
        </authorList>
    </citation>
    <scope>NUCLEOTIDE SEQUENCE [LARGE SCALE GENOMIC DNA]</scope>
    <source>
        <strain evidence="2 3">NBRC 16055</strain>
    </source>
</reference>
<protein>
    <recommendedName>
        <fullName evidence="4">Methyl-accepting chemotaxis protein</fullName>
    </recommendedName>
</protein>
<dbReference type="EMBL" id="BJVQ01000024">
    <property type="protein sequence ID" value="GEL46813.1"/>
    <property type="molecule type" value="Genomic_DNA"/>
</dbReference>
<proteinExistence type="predicted"/>
<feature type="compositionally biased region" description="Polar residues" evidence="1">
    <location>
        <begin position="1"/>
        <end position="12"/>
    </location>
</feature>
<evidence type="ECO:0000313" key="2">
    <source>
        <dbReference type="EMBL" id="GEL46813.1"/>
    </source>
</evidence>
<sequence length="69" mass="7032">MEEQTATTTEMSRSVAEAATGSGEIASNITGVATATASSTRVLGSMGTSIDDLARIATDLRGRVSGFTY</sequence>
<dbReference type="SUPFAM" id="SSF58104">
    <property type="entry name" value="Methyl-accepting chemotaxis protein (MCP) signaling domain"/>
    <property type="match status" value="1"/>
</dbReference>
<evidence type="ECO:0000256" key="1">
    <source>
        <dbReference type="SAM" id="MobiDB-lite"/>
    </source>
</evidence>
<accession>A0A511FC83</accession>
<dbReference type="AlphaFoldDB" id="A0A511FC83"/>